<proteinExistence type="predicted"/>
<dbReference type="AlphaFoldDB" id="A0A7J6WJP8"/>
<gene>
    <name evidence="1" type="ORF">FRX31_013582</name>
</gene>
<reference evidence="1 2" key="1">
    <citation type="submission" date="2020-06" db="EMBL/GenBank/DDBJ databases">
        <title>Transcriptomic and genomic resources for Thalictrum thalictroides and T. hernandezii: Facilitating candidate gene discovery in an emerging model plant lineage.</title>
        <authorList>
            <person name="Arias T."/>
            <person name="Riano-Pachon D.M."/>
            <person name="Di Stilio V.S."/>
        </authorList>
    </citation>
    <scope>NUCLEOTIDE SEQUENCE [LARGE SCALE GENOMIC DNA]</scope>
    <source>
        <strain evidence="2">cv. WT478/WT964</strain>
        <tissue evidence="1">Leaves</tissue>
    </source>
</reference>
<protein>
    <submittedName>
        <fullName evidence="1">Uncharacterized protein</fullName>
    </submittedName>
</protein>
<comment type="caution">
    <text evidence="1">The sequence shown here is derived from an EMBL/GenBank/DDBJ whole genome shotgun (WGS) entry which is preliminary data.</text>
</comment>
<dbReference type="EMBL" id="JABWDY010015471">
    <property type="protein sequence ID" value="KAF5196830.1"/>
    <property type="molecule type" value="Genomic_DNA"/>
</dbReference>
<sequence>MEIVNAPMLHKSICLNKSNQVVDHVLSDHLHLPYYSFHLTLGTVTTDKVSGKLHHWCYGENLLVLKVVVMRLLIQCCKNASH</sequence>
<dbReference type="Proteomes" id="UP000554482">
    <property type="component" value="Unassembled WGS sequence"/>
</dbReference>
<keyword evidence="2" id="KW-1185">Reference proteome</keyword>
<organism evidence="1 2">
    <name type="scientific">Thalictrum thalictroides</name>
    <name type="common">Rue-anemone</name>
    <name type="synonym">Anemone thalictroides</name>
    <dbReference type="NCBI Taxonomy" id="46969"/>
    <lineage>
        <taxon>Eukaryota</taxon>
        <taxon>Viridiplantae</taxon>
        <taxon>Streptophyta</taxon>
        <taxon>Embryophyta</taxon>
        <taxon>Tracheophyta</taxon>
        <taxon>Spermatophyta</taxon>
        <taxon>Magnoliopsida</taxon>
        <taxon>Ranunculales</taxon>
        <taxon>Ranunculaceae</taxon>
        <taxon>Thalictroideae</taxon>
        <taxon>Thalictrum</taxon>
    </lineage>
</organism>
<accession>A0A7J6WJP8</accession>
<evidence type="ECO:0000313" key="2">
    <source>
        <dbReference type="Proteomes" id="UP000554482"/>
    </source>
</evidence>
<name>A0A7J6WJP8_THATH</name>
<evidence type="ECO:0000313" key="1">
    <source>
        <dbReference type="EMBL" id="KAF5196830.1"/>
    </source>
</evidence>